<gene>
    <name evidence="7" type="ORF">DME_LOCUS1648</name>
</gene>
<evidence type="ECO:0000256" key="3">
    <source>
        <dbReference type="ARBA" id="ARBA00022692"/>
    </source>
</evidence>
<dbReference type="AlphaFoldDB" id="A0A0N4UHX6"/>
<evidence type="ECO:0000256" key="2">
    <source>
        <dbReference type="ARBA" id="ARBA00006939"/>
    </source>
</evidence>
<dbReference type="InterPro" id="IPR003689">
    <property type="entry name" value="ZIP"/>
</dbReference>
<evidence type="ECO:0000313" key="8">
    <source>
        <dbReference type="Proteomes" id="UP000038040"/>
    </source>
</evidence>
<dbReference type="WBParaSite" id="DME_0000717701-mRNA-1">
    <property type="protein sequence ID" value="DME_0000717701-mRNA-1"/>
    <property type="gene ID" value="DME_0000717701"/>
</dbReference>
<accession>A0A0N4UHX6</accession>
<evidence type="ECO:0000256" key="5">
    <source>
        <dbReference type="ARBA" id="ARBA00023136"/>
    </source>
</evidence>
<dbReference type="GO" id="GO:0005385">
    <property type="term" value="F:zinc ion transmembrane transporter activity"/>
    <property type="evidence" value="ECO:0007669"/>
    <property type="project" value="TreeGrafter"/>
</dbReference>
<feature type="transmembrane region" description="Helical" evidence="6">
    <location>
        <begin position="82"/>
        <end position="103"/>
    </location>
</feature>
<sequence>MVASSTEDFIRLVAEIGPKNSTEFCINYLNNSLNAEESVIRNPPPQWQVWTLGLLMVSIISFSAALGILLMPFLKPSVYDRVLTYFVGLGIGTLSASAIFGLIPEAYDLHLYIPSYLDKAVVVIGGIYLFYVVDKIINISVRWKEARYHAEGSAVSPDLAKDEKTNATAVTEPSPENERIRRNSIVSCKAVRHVASVAWLVIFGDGLHNFIDGLSIGAAFNENILSGLSVSIAILCEELPHELGDCAILVSSGLSLREALIYNLLSASTCYLGFFIGVVVGQISHLFGQMIFALAGGMFLYISLCGMLSKINQEIEDLLKIDIKKTMSTMLLQSAGIASGLLIIFLFSKYGSLIEIA</sequence>
<dbReference type="Pfam" id="PF02535">
    <property type="entry name" value="Zip"/>
    <property type="match status" value="1"/>
</dbReference>
<keyword evidence="9" id="KW-1185">Reference proteome</keyword>
<feature type="transmembrane region" description="Helical" evidence="6">
    <location>
        <begin position="330"/>
        <end position="348"/>
    </location>
</feature>
<evidence type="ECO:0000256" key="1">
    <source>
        <dbReference type="ARBA" id="ARBA00004141"/>
    </source>
</evidence>
<proteinExistence type="inferred from homology"/>
<feature type="transmembrane region" description="Helical" evidence="6">
    <location>
        <begin position="109"/>
        <end position="133"/>
    </location>
</feature>
<feature type="transmembrane region" description="Helical" evidence="6">
    <location>
        <begin position="260"/>
        <end position="280"/>
    </location>
</feature>
<evidence type="ECO:0000256" key="4">
    <source>
        <dbReference type="ARBA" id="ARBA00022989"/>
    </source>
</evidence>
<dbReference type="GO" id="GO:0071578">
    <property type="term" value="P:zinc ion import across plasma membrane"/>
    <property type="evidence" value="ECO:0007669"/>
    <property type="project" value="TreeGrafter"/>
</dbReference>
<dbReference type="Proteomes" id="UP000038040">
    <property type="component" value="Unplaced"/>
</dbReference>
<dbReference type="PANTHER" id="PTHR12191:SF37">
    <property type="entry name" value="ZINC TRANSPORTER FOI"/>
    <property type="match status" value="1"/>
</dbReference>
<protein>
    <submittedName>
        <fullName evidence="10">Zinc transporter ZIP8</fullName>
    </submittedName>
</protein>
<dbReference type="GO" id="GO:0005886">
    <property type="term" value="C:plasma membrane"/>
    <property type="evidence" value="ECO:0007669"/>
    <property type="project" value="TreeGrafter"/>
</dbReference>
<dbReference type="EMBL" id="UYYG01000027">
    <property type="protein sequence ID" value="VDN51675.1"/>
    <property type="molecule type" value="Genomic_DNA"/>
</dbReference>
<comment type="similarity">
    <text evidence="2">Belongs to the ZIP transporter (TC 2.A.5) family.</text>
</comment>
<dbReference type="InterPro" id="IPR050799">
    <property type="entry name" value="ZIP_Transporter"/>
</dbReference>
<dbReference type="OrthoDB" id="200954at2759"/>
<reference evidence="7 9" key="2">
    <citation type="submission" date="2018-11" db="EMBL/GenBank/DDBJ databases">
        <authorList>
            <consortium name="Pathogen Informatics"/>
        </authorList>
    </citation>
    <scope>NUCLEOTIDE SEQUENCE [LARGE SCALE GENOMIC DNA]</scope>
</reference>
<evidence type="ECO:0000256" key="6">
    <source>
        <dbReference type="SAM" id="Phobius"/>
    </source>
</evidence>
<feature type="transmembrane region" description="Helical" evidence="6">
    <location>
        <begin position="286"/>
        <end position="309"/>
    </location>
</feature>
<dbReference type="GO" id="GO:0140410">
    <property type="term" value="F:monoatomic cation:bicarbonate symporter activity"/>
    <property type="evidence" value="ECO:0007669"/>
    <property type="project" value="TreeGrafter"/>
</dbReference>
<name>A0A0N4UHX6_DRAME</name>
<reference evidence="10" key="1">
    <citation type="submission" date="2017-02" db="UniProtKB">
        <authorList>
            <consortium name="WormBaseParasite"/>
        </authorList>
    </citation>
    <scope>IDENTIFICATION</scope>
</reference>
<evidence type="ECO:0000313" key="10">
    <source>
        <dbReference type="WBParaSite" id="DME_0000717701-mRNA-1"/>
    </source>
</evidence>
<keyword evidence="5 6" id="KW-0472">Membrane</keyword>
<comment type="subcellular location">
    <subcellularLocation>
        <location evidence="1">Membrane</location>
        <topology evidence="1">Multi-pass membrane protein</topology>
    </subcellularLocation>
</comment>
<feature type="transmembrane region" description="Helical" evidence="6">
    <location>
        <begin position="47"/>
        <end position="70"/>
    </location>
</feature>
<evidence type="ECO:0000313" key="9">
    <source>
        <dbReference type="Proteomes" id="UP000274756"/>
    </source>
</evidence>
<dbReference type="STRING" id="318479.A0A0N4UHX6"/>
<keyword evidence="3 6" id="KW-0812">Transmembrane</keyword>
<keyword evidence="4 6" id="KW-1133">Transmembrane helix</keyword>
<dbReference type="PANTHER" id="PTHR12191">
    <property type="entry name" value="SOLUTE CARRIER FAMILY 39"/>
    <property type="match status" value="1"/>
</dbReference>
<dbReference type="GO" id="GO:0030003">
    <property type="term" value="P:intracellular monoatomic cation homeostasis"/>
    <property type="evidence" value="ECO:0007669"/>
    <property type="project" value="TreeGrafter"/>
</dbReference>
<dbReference type="Proteomes" id="UP000274756">
    <property type="component" value="Unassembled WGS sequence"/>
</dbReference>
<organism evidence="8 10">
    <name type="scientific">Dracunculus medinensis</name>
    <name type="common">Guinea worm</name>
    <dbReference type="NCBI Taxonomy" id="318479"/>
    <lineage>
        <taxon>Eukaryota</taxon>
        <taxon>Metazoa</taxon>
        <taxon>Ecdysozoa</taxon>
        <taxon>Nematoda</taxon>
        <taxon>Chromadorea</taxon>
        <taxon>Rhabditida</taxon>
        <taxon>Spirurina</taxon>
        <taxon>Dracunculoidea</taxon>
        <taxon>Dracunculidae</taxon>
        <taxon>Dracunculus</taxon>
    </lineage>
</organism>
<evidence type="ECO:0000313" key="7">
    <source>
        <dbReference type="EMBL" id="VDN51675.1"/>
    </source>
</evidence>